<gene>
    <name evidence="2" type="ORF">RhiirA4_474177</name>
</gene>
<organism evidence="2 3">
    <name type="scientific">Rhizophagus irregularis</name>
    <dbReference type="NCBI Taxonomy" id="588596"/>
    <lineage>
        <taxon>Eukaryota</taxon>
        <taxon>Fungi</taxon>
        <taxon>Fungi incertae sedis</taxon>
        <taxon>Mucoromycota</taxon>
        <taxon>Glomeromycotina</taxon>
        <taxon>Glomeromycetes</taxon>
        <taxon>Glomerales</taxon>
        <taxon>Glomeraceae</taxon>
        <taxon>Rhizophagus</taxon>
    </lineage>
</organism>
<comment type="caution">
    <text evidence="2">The sequence shown here is derived from an EMBL/GenBank/DDBJ whole genome shotgun (WGS) entry which is preliminary data.</text>
</comment>
<reference evidence="2 3" key="1">
    <citation type="submission" date="2015-10" db="EMBL/GenBank/DDBJ databases">
        <title>Genome analyses suggest a sexual origin of heterokaryosis in a supposedly ancient asexual fungus.</title>
        <authorList>
            <person name="Ropars J."/>
            <person name="Sedzielewska K."/>
            <person name="Noel J."/>
            <person name="Charron P."/>
            <person name="Farinelli L."/>
            <person name="Marton T."/>
            <person name="Kruger M."/>
            <person name="Pelin A."/>
            <person name="Brachmann A."/>
            <person name="Corradi N."/>
        </authorList>
    </citation>
    <scope>NUCLEOTIDE SEQUENCE [LARGE SCALE GENOMIC DNA]</scope>
    <source>
        <strain evidence="2 3">A4</strain>
    </source>
</reference>
<name>A0A2I1H7Z1_9GLOM</name>
<dbReference type="Proteomes" id="UP000234323">
    <property type="component" value="Unassembled WGS sequence"/>
</dbReference>
<keyword evidence="3" id="KW-1185">Reference proteome</keyword>
<sequence>SHTSQVTSDLTKSRNANSSRTSCPWKLSGVVKINSFNNEHNHPLTSMIREIAPRFCKLTPKMLVNIKKYVIQDRMDSLSIYPLLKHDYPD</sequence>
<accession>A0A2I1H7Z1</accession>
<evidence type="ECO:0000313" key="2">
    <source>
        <dbReference type="EMBL" id="PKY55006.1"/>
    </source>
</evidence>
<dbReference type="VEuPathDB" id="FungiDB:RhiirFUN_015250"/>
<feature type="region of interest" description="Disordered" evidence="1">
    <location>
        <begin position="1"/>
        <end position="22"/>
    </location>
</feature>
<dbReference type="AlphaFoldDB" id="A0A2I1H7Z1"/>
<proteinExistence type="predicted"/>
<evidence type="ECO:0008006" key="4">
    <source>
        <dbReference type="Google" id="ProtNLM"/>
    </source>
</evidence>
<protein>
    <recommendedName>
        <fullName evidence="4">FAR1 domain-containing protein</fullName>
    </recommendedName>
</protein>
<dbReference type="VEuPathDB" id="FungiDB:RhiirA1_468198"/>
<feature type="non-terminal residue" evidence="2">
    <location>
        <position position="1"/>
    </location>
</feature>
<dbReference type="EMBL" id="LLXI01001749">
    <property type="protein sequence ID" value="PKY55006.1"/>
    <property type="molecule type" value="Genomic_DNA"/>
</dbReference>
<evidence type="ECO:0000256" key="1">
    <source>
        <dbReference type="SAM" id="MobiDB-lite"/>
    </source>
</evidence>
<evidence type="ECO:0000313" key="3">
    <source>
        <dbReference type="Proteomes" id="UP000234323"/>
    </source>
</evidence>